<dbReference type="InterPro" id="IPR053781">
    <property type="entry name" value="F-box_AtFBL13-like"/>
</dbReference>
<dbReference type="PROSITE" id="PS50181">
    <property type="entry name" value="FBOX"/>
    <property type="match status" value="1"/>
</dbReference>
<dbReference type="InterPro" id="IPR001810">
    <property type="entry name" value="F-box_dom"/>
</dbReference>
<dbReference type="Gene3D" id="1.20.1280.50">
    <property type="match status" value="1"/>
</dbReference>
<feature type="domain" description="F-box" evidence="2">
    <location>
        <begin position="40"/>
        <end position="88"/>
    </location>
</feature>
<reference evidence="3" key="1">
    <citation type="journal article" date="2014" name="Nat. Commun.">
        <title>The emerging biofuel crop Camelina sativa retains a highly undifferentiated hexaploid genome structure.</title>
        <authorList>
            <person name="Kagale S."/>
            <person name="Koh C."/>
            <person name="Nixon J."/>
            <person name="Bollina V."/>
            <person name="Clarke W.E."/>
            <person name="Tuteja R."/>
            <person name="Spillane C."/>
            <person name="Robinson S.J."/>
            <person name="Links M.G."/>
            <person name="Clarke C."/>
            <person name="Higgins E.E."/>
            <person name="Huebert T."/>
            <person name="Sharpe A.G."/>
            <person name="Parkin I.A."/>
        </authorList>
    </citation>
    <scope>NUCLEOTIDE SEQUENCE [LARGE SCALE GENOMIC DNA]</scope>
    <source>
        <strain evidence="3">cv. DH55</strain>
    </source>
</reference>
<feature type="compositionally biased region" description="Basic and acidic residues" evidence="1">
    <location>
        <begin position="16"/>
        <end position="32"/>
    </location>
</feature>
<organism evidence="3 4">
    <name type="scientific">Camelina sativa</name>
    <name type="common">False flax</name>
    <name type="synonym">Myagrum sativum</name>
    <dbReference type="NCBI Taxonomy" id="90675"/>
    <lineage>
        <taxon>Eukaryota</taxon>
        <taxon>Viridiplantae</taxon>
        <taxon>Streptophyta</taxon>
        <taxon>Embryophyta</taxon>
        <taxon>Tracheophyta</taxon>
        <taxon>Spermatophyta</taxon>
        <taxon>Magnoliopsida</taxon>
        <taxon>eudicotyledons</taxon>
        <taxon>Gunneridae</taxon>
        <taxon>Pentapetalae</taxon>
        <taxon>rosids</taxon>
        <taxon>malvids</taxon>
        <taxon>Brassicales</taxon>
        <taxon>Brassicaceae</taxon>
        <taxon>Camelineae</taxon>
        <taxon>Camelina</taxon>
    </lineage>
</organism>
<reference evidence="4" key="2">
    <citation type="submission" date="2025-08" db="UniProtKB">
        <authorList>
            <consortium name="RefSeq"/>
        </authorList>
    </citation>
    <scope>IDENTIFICATION</scope>
    <source>
        <tissue evidence="4">Leaf</tissue>
    </source>
</reference>
<evidence type="ECO:0000259" key="2">
    <source>
        <dbReference type="PROSITE" id="PS50181"/>
    </source>
</evidence>
<dbReference type="InterPro" id="IPR055357">
    <property type="entry name" value="LRR_At1g61320_AtMIF1"/>
</dbReference>
<dbReference type="Proteomes" id="UP000694864">
    <property type="component" value="Chromosome 5"/>
</dbReference>
<dbReference type="PANTHER" id="PTHR32153">
    <property type="entry name" value="OJ000223_09.16 PROTEIN"/>
    <property type="match status" value="1"/>
</dbReference>
<proteinExistence type="predicted"/>
<evidence type="ECO:0000256" key="1">
    <source>
        <dbReference type="SAM" id="MobiDB-lite"/>
    </source>
</evidence>
<accession>A0ABM0ZAW0</accession>
<dbReference type="InterPro" id="IPR036047">
    <property type="entry name" value="F-box-like_dom_sf"/>
</dbReference>
<dbReference type="CDD" id="cd22160">
    <property type="entry name" value="F-box_AtFBL13-like"/>
    <property type="match status" value="1"/>
</dbReference>
<evidence type="ECO:0000313" key="4">
    <source>
        <dbReference type="RefSeq" id="XP_010512922.1"/>
    </source>
</evidence>
<keyword evidence="3" id="KW-1185">Reference proteome</keyword>
<dbReference type="Pfam" id="PF23622">
    <property type="entry name" value="LRR_At1g61320_AtMIF1"/>
    <property type="match status" value="1"/>
</dbReference>
<protein>
    <submittedName>
        <fullName evidence="4">F-box/LRR-repeat protein At3g03360-like</fullName>
    </submittedName>
</protein>
<dbReference type="Pfam" id="PF00646">
    <property type="entry name" value="F-box"/>
    <property type="match status" value="1"/>
</dbReference>
<feature type="compositionally biased region" description="Acidic residues" evidence="1">
    <location>
        <begin position="1"/>
        <end position="12"/>
    </location>
</feature>
<dbReference type="InterPro" id="IPR044997">
    <property type="entry name" value="F-box_plant"/>
</dbReference>
<feature type="region of interest" description="Disordered" evidence="1">
    <location>
        <begin position="1"/>
        <end position="38"/>
    </location>
</feature>
<name>A0ABM0ZAW0_CAMSA</name>
<dbReference type="InterPro" id="IPR032675">
    <property type="entry name" value="LRR_dom_sf"/>
</dbReference>
<dbReference type="RefSeq" id="XP_010512922.1">
    <property type="nucleotide sequence ID" value="XM_010514620.1"/>
</dbReference>
<sequence length="466" mass="52657">MTDEGRDGDDDATATADERSFSHNLGKTKESGDSSEGVIVDSISSMPDEILQHILSLIPTRSAIRTSVLSKRWRHVWTGTPSLYFHKDDRPDANSINETLARYKAPKMMSFRILLNKVDDLVHMDGWIKFAFSRNVEKLMLYLERDGYNIPDFFYVNSSVKQLSINSLYSFKMIPECSVSWTSLKKLSLSLCNLSDESIANILSGCPILGSLILDFCKGVKVLDLSRSPRLRTLAVYNDSCTPGPTKIVAPHIHCLRLRTSPVLCDLVDVLSLTEARLDISYKCQRDKLNADLLHIMVIEILDKCCRNVEKFTFGESYLKMLSLAELRGVLFPKLKAKAITLETPISHYVIPGIVRLLQNSPELKMLTVTHTRNDGFIPGIYIDRNLRSHGLISYQCWSSEARDLEHFDHLRANASFIELVLKTSKTLKKLAIYLGTYYKANGVMKQLLEMVPMLTRNNNVSIVIG</sequence>
<dbReference type="SUPFAM" id="SSF81383">
    <property type="entry name" value="F-box domain"/>
    <property type="match status" value="1"/>
</dbReference>
<dbReference type="SUPFAM" id="SSF52058">
    <property type="entry name" value="L domain-like"/>
    <property type="match status" value="1"/>
</dbReference>
<dbReference type="GeneID" id="104788840"/>
<dbReference type="Gene3D" id="3.80.10.10">
    <property type="entry name" value="Ribonuclease Inhibitor"/>
    <property type="match status" value="1"/>
</dbReference>
<gene>
    <name evidence="4" type="primary">LOC104788840</name>
</gene>
<dbReference type="SMART" id="SM00256">
    <property type="entry name" value="FBOX"/>
    <property type="match status" value="1"/>
</dbReference>
<evidence type="ECO:0000313" key="3">
    <source>
        <dbReference type="Proteomes" id="UP000694864"/>
    </source>
</evidence>